<dbReference type="Proteomes" id="UP000247702">
    <property type="component" value="Unassembled WGS sequence"/>
</dbReference>
<evidence type="ECO:0000313" key="8">
    <source>
        <dbReference type="Proteomes" id="UP000247702"/>
    </source>
</evidence>
<dbReference type="Pfam" id="PF07714">
    <property type="entry name" value="PK_Tyr_Ser-Thr"/>
    <property type="match status" value="1"/>
</dbReference>
<accession>A0A2Z6QEA4</accession>
<dbReference type="AlphaFoldDB" id="A0A2Z6QEA4"/>
<sequence>MSTIRHELIYATIHRVTILTDANIHNDIHKQFEFQKQTVLADKILTNDEKTYAIRELTKNYDRDKVMDNDGVRRICENCNQECLATLYCEYCVRNYLKKNFSNWTSGNNNIDNLIRKCQMETLMPNKIVEWIPYGNLENIKYLTKGLNDLGFCGPADKSSKSIYGNLPYTAPEIIIGKEYNFASDIYSIAILMWEISSGQPPFINYEHENEIVMNIINGIRPKIVPATPLEYKNLMKQCWDADPLKRLDAKVLEKKMEKIFLDYHNMSDELFQPEIKEQEAFHSKSYDFSIPNNIDDFNKSIEQNINISSKIINIFKGDSEKLPKEFKRLQINSNNDEIYNNPNLHSKEQDEFEIPDIPKESGSNDKKLYDGFIF</sequence>
<dbReference type="PROSITE" id="PS50011">
    <property type="entry name" value="PROTEIN_KINASE_DOM"/>
    <property type="match status" value="1"/>
</dbReference>
<dbReference type="PANTHER" id="PTHR46716:SF1">
    <property type="entry name" value="MITOGEN-ACTIVATED PROTEIN KINASE KINASE KINASE 7"/>
    <property type="match status" value="1"/>
</dbReference>
<evidence type="ECO:0000256" key="1">
    <source>
        <dbReference type="ARBA" id="ARBA00022527"/>
    </source>
</evidence>
<evidence type="ECO:0000256" key="5">
    <source>
        <dbReference type="ARBA" id="ARBA00022840"/>
    </source>
</evidence>
<comment type="caution">
    <text evidence="7">The sequence shown here is derived from an EMBL/GenBank/DDBJ whole genome shotgun (WGS) entry which is preliminary data.</text>
</comment>
<proteinExistence type="predicted"/>
<keyword evidence="3" id="KW-0547">Nucleotide-binding</keyword>
<reference evidence="7 8" key="1">
    <citation type="submission" date="2017-11" db="EMBL/GenBank/DDBJ databases">
        <title>The genome of Rhizophagus clarus HR1 reveals common genetic basis of auxotrophy among arbuscular mycorrhizal fungi.</title>
        <authorList>
            <person name="Kobayashi Y."/>
        </authorList>
    </citation>
    <scope>NUCLEOTIDE SEQUENCE [LARGE SCALE GENOMIC DNA]</scope>
    <source>
        <strain evidence="7 8">HR1</strain>
    </source>
</reference>
<evidence type="ECO:0000256" key="3">
    <source>
        <dbReference type="ARBA" id="ARBA00022741"/>
    </source>
</evidence>
<evidence type="ECO:0000259" key="6">
    <source>
        <dbReference type="PROSITE" id="PS50011"/>
    </source>
</evidence>
<dbReference type="GO" id="GO:0006955">
    <property type="term" value="P:immune response"/>
    <property type="evidence" value="ECO:0007669"/>
    <property type="project" value="TreeGrafter"/>
</dbReference>
<dbReference type="PANTHER" id="PTHR46716">
    <property type="entry name" value="MITOGEN-ACTIVATED PROTEIN KINASE KINASE KINASE 7"/>
    <property type="match status" value="1"/>
</dbReference>
<dbReference type="EMBL" id="BEXD01000566">
    <property type="protein sequence ID" value="GBB88537.1"/>
    <property type="molecule type" value="Genomic_DNA"/>
</dbReference>
<gene>
    <name evidence="7" type="ORF">RclHR1_15070006</name>
</gene>
<dbReference type="InterPro" id="IPR011009">
    <property type="entry name" value="Kinase-like_dom_sf"/>
</dbReference>
<dbReference type="GO" id="GO:0005524">
    <property type="term" value="F:ATP binding"/>
    <property type="evidence" value="ECO:0007669"/>
    <property type="project" value="UniProtKB-KW"/>
</dbReference>
<dbReference type="InterPro" id="IPR001245">
    <property type="entry name" value="Ser-Thr/Tyr_kinase_cat_dom"/>
</dbReference>
<keyword evidence="5" id="KW-0067">ATP-binding</keyword>
<keyword evidence="4" id="KW-0418">Kinase</keyword>
<protein>
    <recommendedName>
        <fullName evidence="6">Protein kinase domain-containing protein</fullName>
    </recommendedName>
</protein>
<keyword evidence="2" id="KW-0808">Transferase</keyword>
<dbReference type="GO" id="GO:0004709">
    <property type="term" value="F:MAP kinase kinase kinase activity"/>
    <property type="evidence" value="ECO:0007669"/>
    <property type="project" value="TreeGrafter"/>
</dbReference>
<dbReference type="SUPFAM" id="SSF56112">
    <property type="entry name" value="Protein kinase-like (PK-like)"/>
    <property type="match status" value="1"/>
</dbReference>
<evidence type="ECO:0000256" key="4">
    <source>
        <dbReference type="ARBA" id="ARBA00022777"/>
    </source>
</evidence>
<dbReference type="InterPro" id="IPR000719">
    <property type="entry name" value="Prot_kinase_dom"/>
</dbReference>
<keyword evidence="1" id="KW-0723">Serine/threonine-protein kinase</keyword>
<organism evidence="7 8">
    <name type="scientific">Rhizophagus clarus</name>
    <dbReference type="NCBI Taxonomy" id="94130"/>
    <lineage>
        <taxon>Eukaryota</taxon>
        <taxon>Fungi</taxon>
        <taxon>Fungi incertae sedis</taxon>
        <taxon>Mucoromycota</taxon>
        <taxon>Glomeromycotina</taxon>
        <taxon>Glomeromycetes</taxon>
        <taxon>Glomerales</taxon>
        <taxon>Glomeraceae</taxon>
        <taxon>Rhizophagus</taxon>
    </lineage>
</organism>
<dbReference type="GO" id="GO:0007254">
    <property type="term" value="P:JNK cascade"/>
    <property type="evidence" value="ECO:0007669"/>
    <property type="project" value="TreeGrafter"/>
</dbReference>
<feature type="domain" description="Protein kinase" evidence="6">
    <location>
        <begin position="1"/>
        <end position="262"/>
    </location>
</feature>
<keyword evidence="8" id="KW-1185">Reference proteome</keyword>
<name>A0A2Z6QEA4_9GLOM</name>
<evidence type="ECO:0000313" key="7">
    <source>
        <dbReference type="EMBL" id="GBB88537.1"/>
    </source>
</evidence>
<evidence type="ECO:0000256" key="2">
    <source>
        <dbReference type="ARBA" id="ARBA00022679"/>
    </source>
</evidence>
<dbReference type="Gene3D" id="1.10.510.10">
    <property type="entry name" value="Transferase(Phosphotransferase) domain 1"/>
    <property type="match status" value="1"/>
</dbReference>